<dbReference type="AlphaFoldDB" id="A0A380FEY9"/>
<evidence type="ECO:0000313" key="1">
    <source>
        <dbReference type="EMBL" id="SUM32787.1"/>
    </source>
</evidence>
<dbReference type="EMBL" id="UHDK01000001">
    <property type="protein sequence ID" value="SUM32787.1"/>
    <property type="molecule type" value="Genomic_DNA"/>
</dbReference>
<name>A0A380FEY9_STAGA</name>
<dbReference type="Proteomes" id="UP000255277">
    <property type="component" value="Unassembled WGS sequence"/>
</dbReference>
<sequence length="68" mass="8139">MMPCMMNHTLNQIIENNDRTAFIHPQDLLYLKQHFGEDFAEIPRFKKMIDFANGIISINKDRRKVIFE</sequence>
<accession>A0A380FEY9</accession>
<protein>
    <submittedName>
        <fullName evidence="1">Uncharacterized protein</fullName>
    </submittedName>
</protein>
<organism evidence="1 2">
    <name type="scientific">Staphylococcus gallinarum</name>
    <dbReference type="NCBI Taxonomy" id="1293"/>
    <lineage>
        <taxon>Bacteria</taxon>
        <taxon>Bacillati</taxon>
        <taxon>Bacillota</taxon>
        <taxon>Bacilli</taxon>
        <taxon>Bacillales</taxon>
        <taxon>Staphylococcaceae</taxon>
        <taxon>Staphylococcus</taxon>
    </lineage>
</organism>
<proteinExistence type="predicted"/>
<evidence type="ECO:0000313" key="2">
    <source>
        <dbReference type="Proteomes" id="UP000255277"/>
    </source>
</evidence>
<reference evidence="1 2" key="1">
    <citation type="submission" date="2018-06" db="EMBL/GenBank/DDBJ databases">
        <authorList>
            <consortium name="Pathogen Informatics"/>
            <person name="Doyle S."/>
        </authorList>
    </citation>
    <scope>NUCLEOTIDE SEQUENCE [LARGE SCALE GENOMIC DNA]</scope>
    <source>
        <strain evidence="1 2">NCTC12195</strain>
    </source>
</reference>
<gene>
    <name evidence="1" type="ORF">NCTC12195_02236</name>
</gene>